<keyword evidence="3" id="KW-1185">Reference proteome</keyword>
<reference evidence="2" key="1">
    <citation type="submission" date="2010-06" db="EMBL/GenBank/DDBJ databases">
        <authorList>
            <person name="Muzny D."/>
            <person name="Qin X."/>
            <person name="Buhay C."/>
            <person name="Dugan-Rocha S."/>
            <person name="Ding Y."/>
            <person name="Chen G."/>
            <person name="Hawes A."/>
            <person name="Holder M."/>
            <person name="Jhangiani S."/>
            <person name="Johnson A."/>
            <person name="Khan Z."/>
            <person name="Li Z."/>
            <person name="Liu W."/>
            <person name="Liu X."/>
            <person name="Perez L."/>
            <person name="Shen H."/>
            <person name="Wang Q."/>
            <person name="Watt J."/>
            <person name="Xi L."/>
            <person name="Xin Y."/>
            <person name="Zhou J."/>
            <person name="Deng J."/>
            <person name="Jiang H."/>
            <person name="Liu Y."/>
            <person name="Qu J."/>
            <person name="Song X.-Z."/>
            <person name="Zhang L."/>
            <person name="Villasana D."/>
            <person name="Johnson A."/>
            <person name="Liu J."/>
            <person name="Liyanage D."/>
            <person name="Lorensuhewa L."/>
            <person name="Robinson T."/>
            <person name="Song A."/>
            <person name="Song B.-B."/>
            <person name="Dinh H."/>
            <person name="Thornton R."/>
            <person name="Coyle M."/>
            <person name="Francisco L."/>
            <person name="Jackson L."/>
            <person name="Javaid M."/>
            <person name="Korchina V."/>
            <person name="Kovar C."/>
            <person name="Mata R."/>
            <person name="Mathew T."/>
            <person name="Ngo R."/>
            <person name="Nguyen L."/>
            <person name="Nguyen N."/>
            <person name="Okwuonu G."/>
            <person name="Ongeri F."/>
            <person name="Pham C."/>
            <person name="Simmons D."/>
            <person name="Wilczek-Boney K."/>
            <person name="Hale W."/>
            <person name="Jakkamsetti A."/>
            <person name="Pham P."/>
            <person name="Ruth R."/>
            <person name="San Lucas F."/>
            <person name="Warren J."/>
            <person name="Zhang J."/>
            <person name="Zhao Z."/>
            <person name="Zhou C."/>
            <person name="Zhu D."/>
            <person name="Lee S."/>
            <person name="Bess C."/>
            <person name="Blankenburg K."/>
            <person name="Forbes L."/>
            <person name="Fu Q."/>
            <person name="Gubbala S."/>
            <person name="Hirani K."/>
            <person name="Jayaseelan J.C."/>
            <person name="Lara F."/>
            <person name="Munidasa M."/>
            <person name="Palculict T."/>
            <person name="Patil S."/>
            <person name="Pu L.-L."/>
            <person name="Saada N."/>
            <person name="Tang L."/>
            <person name="Weissenberger G."/>
            <person name="Zhu Y."/>
            <person name="Hemphill L."/>
            <person name="Shang Y."/>
            <person name="Youmans B."/>
            <person name="Ayvaz T."/>
            <person name="Ross M."/>
            <person name="Santibanez J."/>
            <person name="Aqrawi P."/>
            <person name="Gross S."/>
            <person name="Joshi V."/>
            <person name="Fowler G."/>
            <person name="Nazareth L."/>
            <person name="Reid J."/>
            <person name="Worley K."/>
            <person name="Petrosino J."/>
            <person name="Highlander S."/>
            <person name="Gibbs R."/>
        </authorList>
    </citation>
    <scope>NUCLEOTIDE SEQUENCE [LARGE SCALE GENOMIC DNA]</scope>
    <source>
        <strain evidence="2">ATCC 33030</strain>
    </source>
</reference>
<accession>D7WBS1</accession>
<comment type="caution">
    <text evidence="2">The sequence shown here is derived from an EMBL/GenBank/DDBJ whole genome shotgun (WGS) entry which is preliminary data.</text>
</comment>
<evidence type="ECO:0000313" key="3">
    <source>
        <dbReference type="Proteomes" id="UP000004208"/>
    </source>
</evidence>
<dbReference type="Gene3D" id="3.40.50.300">
    <property type="entry name" value="P-loop containing nucleotide triphosphate hydrolases"/>
    <property type="match status" value="1"/>
</dbReference>
<proteinExistence type="predicted"/>
<name>D7WBS1_9CORY</name>
<feature type="compositionally biased region" description="Basic and acidic residues" evidence="1">
    <location>
        <begin position="199"/>
        <end position="208"/>
    </location>
</feature>
<dbReference type="HOGENOM" id="CLU_000604_29_1_11"/>
<dbReference type="InterPro" id="IPR027417">
    <property type="entry name" value="P-loop_NTPase"/>
</dbReference>
<organism evidence="2 3">
    <name type="scientific">Corynebacterium genitalium ATCC 33030</name>
    <dbReference type="NCBI Taxonomy" id="585529"/>
    <lineage>
        <taxon>Bacteria</taxon>
        <taxon>Bacillati</taxon>
        <taxon>Actinomycetota</taxon>
        <taxon>Actinomycetes</taxon>
        <taxon>Mycobacteriales</taxon>
        <taxon>Corynebacteriaceae</taxon>
        <taxon>Corynebacterium</taxon>
    </lineage>
</organism>
<evidence type="ECO:0000313" key="2">
    <source>
        <dbReference type="EMBL" id="EFK55302.1"/>
    </source>
</evidence>
<dbReference type="EMBL" id="ACLJ02000001">
    <property type="protein sequence ID" value="EFK55302.1"/>
    <property type="molecule type" value="Genomic_DNA"/>
</dbReference>
<gene>
    <name evidence="2" type="ORF">HMPREF0291_10560</name>
</gene>
<dbReference type="STRING" id="585529.HMPREF0291_10560"/>
<evidence type="ECO:0008006" key="4">
    <source>
        <dbReference type="Google" id="ProtNLM"/>
    </source>
</evidence>
<protein>
    <recommendedName>
        <fullName evidence="4">ABC transporter domain-containing protein</fullName>
    </recommendedName>
</protein>
<dbReference type="SUPFAM" id="SSF52540">
    <property type="entry name" value="P-loop containing nucleoside triphosphate hydrolases"/>
    <property type="match status" value="1"/>
</dbReference>
<dbReference type="eggNOG" id="COG1121">
    <property type="taxonomic scope" value="Bacteria"/>
</dbReference>
<dbReference type="Proteomes" id="UP000004208">
    <property type="component" value="Unassembled WGS sequence"/>
</dbReference>
<dbReference type="AlphaFoldDB" id="D7WBS1"/>
<evidence type="ECO:0000256" key="1">
    <source>
        <dbReference type="SAM" id="MobiDB-lite"/>
    </source>
</evidence>
<feature type="compositionally biased region" description="Basic and acidic residues" evidence="1">
    <location>
        <begin position="223"/>
        <end position="232"/>
    </location>
</feature>
<dbReference type="RefSeq" id="WP_005287614.1">
    <property type="nucleotide sequence ID" value="NZ_CM000961.1"/>
</dbReference>
<feature type="region of interest" description="Disordered" evidence="1">
    <location>
        <begin position="195"/>
        <end position="238"/>
    </location>
</feature>
<sequence>MEPIFNVRDLVLRKGDDPLTFDTYDGLTLLITEREVGATTLCMTLAGRFSQKSGDVHVGDASKPRQRFKKVALAGTTLLDSLERQVDTREVIREQVAWAQPFFKFVPKDILSHDLVKPWLEPLRLTDLDPSLDVGDLTVQDRFRLRVLLALVARKNAVAIVVDDIDQIRSAELRQELLDDLLTLSRHLPVVVSTVNEDPGNHADHVIDLRSGNPSEPELETEQTEHTEHTDQTEEASA</sequence>